<feature type="domain" description="Nephrocystin 3-like N-terminal" evidence="2">
    <location>
        <begin position="30"/>
        <end position="186"/>
    </location>
</feature>
<keyword evidence="1" id="KW-0677">Repeat</keyword>
<dbReference type="InterPro" id="IPR011990">
    <property type="entry name" value="TPR-like_helical_dom_sf"/>
</dbReference>
<protein>
    <recommendedName>
        <fullName evidence="2">Nephrocystin 3-like N-terminal domain-containing protein</fullName>
    </recommendedName>
</protein>
<dbReference type="SUPFAM" id="SSF48452">
    <property type="entry name" value="TPR-like"/>
    <property type="match status" value="1"/>
</dbReference>
<dbReference type="Gene3D" id="1.25.40.10">
    <property type="entry name" value="Tetratricopeptide repeat domain"/>
    <property type="match status" value="1"/>
</dbReference>
<feature type="non-terminal residue" evidence="3">
    <location>
        <position position="1"/>
    </location>
</feature>
<evidence type="ECO:0000256" key="1">
    <source>
        <dbReference type="ARBA" id="ARBA00022737"/>
    </source>
</evidence>
<dbReference type="PANTHER" id="PTHR10039:SF14">
    <property type="entry name" value="NACHT DOMAIN-CONTAINING PROTEIN"/>
    <property type="match status" value="1"/>
</dbReference>
<proteinExistence type="predicted"/>
<dbReference type="Pfam" id="PF13374">
    <property type="entry name" value="TPR_10"/>
    <property type="match status" value="1"/>
</dbReference>
<sequence>ILADSRFRTALSWLEAGRARSETLDTWEDGTCEWVFHHEAWKAWAGAGFVPILWIYGIPGRGKTILAKYVSQHLSTPVVFTHFFRKTSGSVSTRASAVCISILSQALRQHTSKLNSKLDLIIKRHLVPLYNKFSSCEECPFDRLWSVVEAVFEILPEFTIIVDGIDECSDGEGLLQLVGHLESLSQCFNGRGILLSRHNSTYASFLTKSISLEMDRAAVEADIRLFVEREVNRDESLEYLRTAIVDKIATTAQGMFLWAKMMLEYLKAAVTPRMQLDRLERFPPGLGAVYDTFLTETGSTLSKEELSIRRRLFLLTLGAARALSVEEMTIALTLRSSRPPDLKDRLIKPLATIRRLGWPLIDCNQGSIRFIHASVQEFITSHASGLVAIDLTNSIRIGKLESELAMAQLCLNQLAQRINSTRERIDPYLRHNMLSDTIASDPSTGNQVVPRVEAFYNYAASFWHQHIIELGITITPEFAHQVGLFMRSPALILWAEFLYYTKGIFDLGPVVSIRAEIQSWHALLPLHIRSRIAIKSFLIESYEAALGLENFNCGDPLVPMLLLYRVGFLLNLTGEEMARLHGIRKEVAEKVKCLLGPQHTFSLRCAVEFCVEEINSLQFDRAAQVLQSWRLDGLNPSPGTYHSFYVESNYAIAKYHMLELAESIELQTRAAAGLRATLGPMNQETLKSQLFIAYALQAQGQCLEALKIYEYITKSWSALTSIDNVLTMMSQMAASMALFKLGHTEEALRLATEVLANRQRVLGMNNTVAMDSALALVLVYRQKGELESAEAFLELAITIGAGHCAQERLCQVQRFRAMLLRDRGELEAATKILTGLLSEARGTGGMVTSTSSSGGSRLEEVVDGRDLLWARYDLFSLLKRDSSESVALEVFEGLVVPDSDTVRGSEPRPRCQRVKELSAAKDATRILLKERNVKKAKEQLKKEGLRWALDSRYWLLVGGPYIEQ</sequence>
<feature type="non-terminal residue" evidence="3">
    <location>
        <position position="964"/>
    </location>
</feature>
<dbReference type="InterPro" id="IPR027417">
    <property type="entry name" value="P-loop_NTPase"/>
</dbReference>
<name>A0A9N9VCA8_9HYPO</name>
<reference evidence="3" key="1">
    <citation type="submission" date="2021-10" db="EMBL/GenBank/DDBJ databases">
        <authorList>
            <person name="Piombo E."/>
        </authorList>
    </citation>
    <scope>NUCLEOTIDE SEQUENCE</scope>
</reference>
<dbReference type="SUPFAM" id="SSF52540">
    <property type="entry name" value="P-loop containing nucleoside triphosphate hydrolases"/>
    <property type="match status" value="1"/>
</dbReference>
<dbReference type="AlphaFoldDB" id="A0A9N9VCA8"/>
<evidence type="ECO:0000313" key="3">
    <source>
        <dbReference type="EMBL" id="CAH0020862.1"/>
    </source>
</evidence>
<gene>
    <name evidence="3" type="ORF">CRHIZ90672A_00018680</name>
</gene>
<dbReference type="InterPro" id="IPR056884">
    <property type="entry name" value="NPHP3-like_N"/>
</dbReference>
<evidence type="ECO:0000259" key="2">
    <source>
        <dbReference type="Pfam" id="PF24883"/>
    </source>
</evidence>
<keyword evidence="4" id="KW-1185">Reference proteome</keyword>
<organism evidence="3 4">
    <name type="scientific">Clonostachys rhizophaga</name>
    <dbReference type="NCBI Taxonomy" id="160324"/>
    <lineage>
        <taxon>Eukaryota</taxon>
        <taxon>Fungi</taxon>
        <taxon>Dikarya</taxon>
        <taxon>Ascomycota</taxon>
        <taxon>Pezizomycotina</taxon>
        <taxon>Sordariomycetes</taxon>
        <taxon>Hypocreomycetidae</taxon>
        <taxon>Hypocreales</taxon>
        <taxon>Bionectriaceae</taxon>
        <taxon>Clonostachys</taxon>
    </lineage>
</organism>
<dbReference type="PANTHER" id="PTHR10039">
    <property type="entry name" value="AMELOGENIN"/>
    <property type="match status" value="1"/>
</dbReference>
<accession>A0A9N9VCA8</accession>
<dbReference type="OrthoDB" id="21416at2759"/>
<evidence type="ECO:0000313" key="4">
    <source>
        <dbReference type="Proteomes" id="UP000696573"/>
    </source>
</evidence>
<dbReference type="EMBL" id="CABFNQ020000646">
    <property type="protein sequence ID" value="CAH0020862.1"/>
    <property type="molecule type" value="Genomic_DNA"/>
</dbReference>
<dbReference type="Gene3D" id="3.40.50.300">
    <property type="entry name" value="P-loop containing nucleotide triphosphate hydrolases"/>
    <property type="match status" value="1"/>
</dbReference>
<dbReference type="Pfam" id="PF24883">
    <property type="entry name" value="NPHP3_N"/>
    <property type="match status" value="1"/>
</dbReference>
<dbReference type="Proteomes" id="UP000696573">
    <property type="component" value="Unassembled WGS sequence"/>
</dbReference>
<comment type="caution">
    <text evidence="3">The sequence shown here is derived from an EMBL/GenBank/DDBJ whole genome shotgun (WGS) entry which is preliminary data.</text>
</comment>